<organism evidence="12 13">
    <name type="scientific">Dunaliella salina</name>
    <name type="common">Green alga</name>
    <name type="synonym">Protococcus salinus</name>
    <dbReference type="NCBI Taxonomy" id="3046"/>
    <lineage>
        <taxon>Eukaryota</taxon>
        <taxon>Viridiplantae</taxon>
        <taxon>Chlorophyta</taxon>
        <taxon>core chlorophytes</taxon>
        <taxon>Chlorophyceae</taxon>
        <taxon>CS clade</taxon>
        <taxon>Chlamydomonadales</taxon>
        <taxon>Dunaliellaceae</taxon>
        <taxon>Dunaliella</taxon>
    </lineage>
</organism>
<keyword evidence="7" id="KW-0869">Chloride channel</keyword>
<dbReference type="PRINTS" id="PR00762">
    <property type="entry name" value="CLCHANNEL"/>
</dbReference>
<keyword evidence="9" id="KW-0407">Ion channel</keyword>
<feature type="transmembrane region" description="Helical" evidence="11">
    <location>
        <begin position="573"/>
        <end position="594"/>
    </location>
</feature>
<feature type="transmembrane region" description="Helical" evidence="11">
    <location>
        <begin position="531"/>
        <end position="553"/>
    </location>
</feature>
<dbReference type="InterPro" id="IPR046342">
    <property type="entry name" value="CBS_dom_sf"/>
</dbReference>
<feature type="transmembrane region" description="Helical" evidence="11">
    <location>
        <begin position="615"/>
        <end position="645"/>
    </location>
</feature>
<accession>A0ABQ7GJJ7</accession>
<evidence type="ECO:0000256" key="9">
    <source>
        <dbReference type="ARBA" id="ARBA00023303"/>
    </source>
</evidence>
<evidence type="ECO:0000256" key="1">
    <source>
        <dbReference type="ARBA" id="ARBA00004141"/>
    </source>
</evidence>
<evidence type="ECO:0000313" key="13">
    <source>
        <dbReference type="Proteomes" id="UP000815325"/>
    </source>
</evidence>
<evidence type="ECO:0000256" key="5">
    <source>
        <dbReference type="ARBA" id="ARBA00023065"/>
    </source>
</evidence>
<dbReference type="SUPFAM" id="SSF54631">
    <property type="entry name" value="CBS-domain pair"/>
    <property type="match status" value="1"/>
</dbReference>
<keyword evidence="6 11" id="KW-0472">Membrane</keyword>
<dbReference type="InterPro" id="IPR001807">
    <property type="entry name" value="ClC"/>
</dbReference>
<dbReference type="EMBL" id="MU069738">
    <property type="protein sequence ID" value="KAF5834780.1"/>
    <property type="molecule type" value="Genomic_DNA"/>
</dbReference>
<dbReference type="Gene3D" id="1.10.3080.10">
    <property type="entry name" value="Clc chloride channel"/>
    <property type="match status" value="1"/>
</dbReference>
<comment type="caution">
    <text evidence="12">The sequence shown here is derived from an EMBL/GenBank/DDBJ whole genome shotgun (WGS) entry which is preliminary data.</text>
</comment>
<reference evidence="12" key="1">
    <citation type="submission" date="2017-08" db="EMBL/GenBank/DDBJ databases">
        <authorList>
            <person name="Polle J.E."/>
            <person name="Barry K."/>
            <person name="Cushman J."/>
            <person name="Schmutz J."/>
            <person name="Tran D."/>
            <person name="Hathwaick L.T."/>
            <person name="Yim W.C."/>
            <person name="Jenkins J."/>
            <person name="Mckie-Krisberg Z.M."/>
            <person name="Prochnik S."/>
            <person name="Lindquist E."/>
            <person name="Dockter R.B."/>
            <person name="Adam C."/>
            <person name="Molina H."/>
            <person name="Bunkerborg J."/>
            <person name="Jin E."/>
            <person name="Buchheim M."/>
            <person name="Magnuson J."/>
        </authorList>
    </citation>
    <scope>NUCLEOTIDE SEQUENCE</scope>
    <source>
        <strain evidence="12">CCAP 19/18</strain>
    </source>
</reference>
<comment type="subcellular location">
    <subcellularLocation>
        <location evidence="1">Membrane</location>
        <topology evidence="1">Multi-pass membrane protein</topology>
    </subcellularLocation>
</comment>
<evidence type="ECO:0000256" key="2">
    <source>
        <dbReference type="ARBA" id="ARBA00022448"/>
    </source>
</evidence>
<evidence type="ECO:0000256" key="7">
    <source>
        <dbReference type="ARBA" id="ARBA00023173"/>
    </source>
</evidence>
<dbReference type="InterPro" id="IPR050368">
    <property type="entry name" value="ClC-type_chloride_channel"/>
</dbReference>
<sequence>MYTLYSNPQQLLKHPTKQNGSQLHHPQFPVVVNSRRSRGRLGHSVQAAKSPTGEQQDQRIRGSKTGTIGDALEYQQLQPSSSDAALSEVADGASAPGTGKSSFSSNSSFSSVDGDNLDWNLWSQDAQQSNGNSMASRSGRSSSTCHMLCVPLGCLHLVTASSTARRRQFITNLHAQATTISTARHHQFIIIMHAQATTIFHCQAHQSTFTMHVQITTISTARHHHFIIMRAQATAISTARHHQFFINLHAQATTISTARHHQFIIMHAQATAISTARHHQFFINLHAQATTISTAVLVGATVAASVFAFDVSIQFFHDLPDIFAKEFGIGGGRATGFQIGDLAVPFRCIMPVGAGVVVAALQSQGFSPPLKGLTRAVEGVEDDDSDRKKELPISYAPVFRKALASSVTLGSGASLGPEAPSVELGANTAAVLSPTGLSKQQQRMLIAAGAAAGVTAAFDAPVAGALFAIEFVLKSSRMGLDRLSTSTVFVATAVAAGVENVLRNQGQLLGLQGAASHLVGRIPYFSVNKSLIWDVAQFGALGVGCAAAAVLLYEGVRIAETTLRPIPRVVSAPLGGLLCGIIALEFPQVQYGYINLEEIFRDSTQMSVTSLGSLLLAKIAATSVCVGGGLVGGLFAPSLFLGALVGDIMGHLYFFNSGVVDTTSYVVVGAAAVLGASCRAPLTAMALMVEITRDTGLLLPLLAAIGMSSLITDYLEGVFSSRLEKYLVEMYLKEKALFWGAAAAEQLVAEQTANAGASNTVERVMGITTSMYVRRTLPLQKAISAMKQKDTKAAVVVDDNFKVMGVVYLDQVEDEFARQEVLAERDPNFNRAT</sequence>
<dbReference type="Gene3D" id="3.10.580.10">
    <property type="entry name" value="CBS-domain"/>
    <property type="match status" value="1"/>
</dbReference>
<evidence type="ECO:0000256" key="4">
    <source>
        <dbReference type="ARBA" id="ARBA00022989"/>
    </source>
</evidence>
<evidence type="ECO:0000256" key="11">
    <source>
        <dbReference type="SAM" id="Phobius"/>
    </source>
</evidence>
<evidence type="ECO:0000256" key="3">
    <source>
        <dbReference type="ARBA" id="ARBA00022692"/>
    </source>
</evidence>
<dbReference type="CDD" id="cd00400">
    <property type="entry name" value="Voltage_gated_ClC"/>
    <property type="match status" value="1"/>
</dbReference>
<feature type="transmembrane region" description="Helical" evidence="11">
    <location>
        <begin position="665"/>
        <end position="689"/>
    </location>
</feature>
<keyword evidence="3 11" id="KW-0812">Transmembrane</keyword>
<evidence type="ECO:0000256" key="8">
    <source>
        <dbReference type="ARBA" id="ARBA00023214"/>
    </source>
</evidence>
<dbReference type="PANTHER" id="PTHR43427:SF6">
    <property type="entry name" value="CHLORIDE CHANNEL PROTEIN CLC-E"/>
    <property type="match status" value="1"/>
</dbReference>
<gene>
    <name evidence="12" type="ORF">DUNSADRAFT_8421</name>
</gene>
<dbReference type="InterPro" id="IPR014743">
    <property type="entry name" value="Cl-channel_core"/>
</dbReference>
<keyword evidence="13" id="KW-1185">Reference proteome</keyword>
<dbReference type="Proteomes" id="UP000815325">
    <property type="component" value="Unassembled WGS sequence"/>
</dbReference>
<keyword evidence="8" id="KW-0868">Chloride</keyword>
<evidence type="ECO:0000256" key="6">
    <source>
        <dbReference type="ARBA" id="ARBA00023136"/>
    </source>
</evidence>
<feature type="transmembrane region" description="Helical" evidence="11">
    <location>
        <begin position="444"/>
        <end position="473"/>
    </location>
</feature>
<evidence type="ECO:0000313" key="12">
    <source>
        <dbReference type="EMBL" id="KAF5834780.1"/>
    </source>
</evidence>
<keyword evidence="2" id="KW-0813">Transport</keyword>
<feature type="compositionally biased region" description="Polar residues" evidence="10">
    <location>
        <begin position="1"/>
        <end position="10"/>
    </location>
</feature>
<proteinExistence type="predicted"/>
<feature type="transmembrane region" description="Helical" evidence="11">
    <location>
        <begin position="696"/>
        <end position="715"/>
    </location>
</feature>
<dbReference type="Pfam" id="PF00654">
    <property type="entry name" value="Voltage_CLC"/>
    <property type="match status" value="1"/>
</dbReference>
<protein>
    <submittedName>
        <fullName evidence="12">Chloride channel</fullName>
    </submittedName>
</protein>
<name>A0ABQ7GJJ7_DUNSA</name>
<evidence type="ECO:0000256" key="10">
    <source>
        <dbReference type="SAM" id="MobiDB-lite"/>
    </source>
</evidence>
<keyword evidence="5" id="KW-0406">Ion transport</keyword>
<dbReference type="PANTHER" id="PTHR43427">
    <property type="entry name" value="CHLORIDE CHANNEL PROTEIN CLC-E"/>
    <property type="match status" value="1"/>
</dbReference>
<feature type="region of interest" description="Disordered" evidence="10">
    <location>
        <begin position="79"/>
        <end position="107"/>
    </location>
</feature>
<dbReference type="SUPFAM" id="SSF81340">
    <property type="entry name" value="Clc chloride channel"/>
    <property type="match status" value="1"/>
</dbReference>
<keyword evidence="4 11" id="KW-1133">Transmembrane helix</keyword>
<feature type="region of interest" description="Disordered" evidence="10">
    <location>
        <begin position="1"/>
        <end position="62"/>
    </location>
</feature>